<sequence>MQHPKLVYTSNNFVLKDSSEEKWTRNKHGEIRKSAFTNREGEHQCEFEHLCHGPTLEVPELSSARPVLGCSSAISADKFWGTR</sequence>
<keyword evidence="2" id="KW-1185">Reference proteome</keyword>
<evidence type="ECO:0000313" key="2">
    <source>
        <dbReference type="Proteomes" id="UP001234178"/>
    </source>
</evidence>
<reference evidence="1 2" key="1">
    <citation type="journal article" date="2023" name="Nucleic Acids Res.">
        <title>The hologenome of Daphnia magna reveals possible DNA methylation and microbiome-mediated evolution of the host genome.</title>
        <authorList>
            <person name="Chaturvedi A."/>
            <person name="Li X."/>
            <person name="Dhandapani V."/>
            <person name="Marshall H."/>
            <person name="Kissane S."/>
            <person name="Cuenca-Cambronero M."/>
            <person name="Asole G."/>
            <person name="Calvet F."/>
            <person name="Ruiz-Romero M."/>
            <person name="Marangio P."/>
            <person name="Guigo R."/>
            <person name="Rago D."/>
            <person name="Mirbahai L."/>
            <person name="Eastwood N."/>
            <person name="Colbourne J.K."/>
            <person name="Zhou J."/>
            <person name="Mallon E."/>
            <person name="Orsini L."/>
        </authorList>
    </citation>
    <scope>NUCLEOTIDE SEQUENCE [LARGE SCALE GENOMIC DNA]</scope>
    <source>
        <strain evidence="1">LRV0_1</strain>
    </source>
</reference>
<name>A0ABQ9Z9Q1_9CRUS</name>
<dbReference type="Proteomes" id="UP001234178">
    <property type="component" value="Unassembled WGS sequence"/>
</dbReference>
<comment type="caution">
    <text evidence="1">The sequence shown here is derived from an EMBL/GenBank/DDBJ whole genome shotgun (WGS) entry which is preliminary data.</text>
</comment>
<organism evidence="1 2">
    <name type="scientific">Daphnia magna</name>
    <dbReference type="NCBI Taxonomy" id="35525"/>
    <lineage>
        <taxon>Eukaryota</taxon>
        <taxon>Metazoa</taxon>
        <taxon>Ecdysozoa</taxon>
        <taxon>Arthropoda</taxon>
        <taxon>Crustacea</taxon>
        <taxon>Branchiopoda</taxon>
        <taxon>Diplostraca</taxon>
        <taxon>Cladocera</taxon>
        <taxon>Anomopoda</taxon>
        <taxon>Daphniidae</taxon>
        <taxon>Daphnia</taxon>
    </lineage>
</organism>
<dbReference type="EMBL" id="JAOYFB010000003">
    <property type="protein sequence ID" value="KAK4009631.1"/>
    <property type="molecule type" value="Genomic_DNA"/>
</dbReference>
<evidence type="ECO:0000313" key="1">
    <source>
        <dbReference type="EMBL" id="KAK4009631.1"/>
    </source>
</evidence>
<proteinExistence type="predicted"/>
<gene>
    <name evidence="1" type="ORF">OUZ56_018764</name>
</gene>
<protein>
    <submittedName>
        <fullName evidence="1">Uncharacterized protein</fullName>
    </submittedName>
</protein>
<accession>A0ABQ9Z9Q1</accession>